<dbReference type="PANTHER" id="PTHR43245:SF51">
    <property type="entry name" value="SHORT CHAIN DEHYDROGENASE_REDUCTASE FAMILY 42E, MEMBER 2"/>
    <property type="match status" value="1"/>
</dbReference>
<name>A0A194XEW3_MOLSC</name>
<dbReference type="EMBL" id="KQ947413">
    <property type="protein sequence ID" value="KUJ18307.1"/>
    <property type="molecule type" value="Genomic_DNA"/>
</dbReference>
<gene>
    <name evidence="4" type="ORF">LY89DRAFT_644372</name>
</gene>
<dbReference type="GO" id="GO:0006694">
    <property type="term" value="P:steroid biosynthetic process"/>
    <property type="evidence" value="ECO:0007669"/>
    <property type="project" value="InterPro"/>
</dbReference>
<sequence length="354" mass="38919">MTKDVQLDNVLITGGCNFIGHALVSHILTTSPTTKITILDLPTSLPLFPTVTYHHIPITDLPAIQAALHLIRPTVIFHTACTYSLSLPASTHLGINYQGTLNILAAAQAVGCVKAFVYHSSSSVIEDGYSDLIDARETKPVLFEGEQRFPYPLSKALAERAVLEANGEGEMLTVSIRPAGTFGEADGEMMEKLLGAAKSGRAGVQIGDGKNVYDFLYVGNLVLAHVLAAKALLGAGNGGKVDGEAFHVTNDEPWLFWDFSRRIAKEAGFEVKNVKVVPRWVAMLFAILTEWWVWVSSFGRRESELSRHGVRYSCLTRTLNIEKAKKRLGYKPVFNMEEGVKRSVAWYRENGKLD</sequence>
<proteinExistence type="inferred from homology"/>
<dbReference type="Pfam" id="PF01073">
    <property type="entry name" value="3Beta_HSD"/>
    <property type="match status" value="1"/>
</dbReference>
<dbReference type="SUPFAM" id="SSF51735">
    <property type="entry name" value="NAD(P)-binding Rossmann-fold domains"/>
    <property type="match status" value="1"/>
</dbReference>
<evidence type="ECO:0000259" key="3">
    <source>
        <dbReference type="Pfam" id="PF01073"/>
    </source>
</evidence>
<dbReference type="InParanoid" id="A0A194XEW3"/>
<comment type="similarity">
    <text evidence="1">Belongs to the 3-beta-HSD family.</text>
</comment>
<feature type="domain" description="3-beta hydroxysteroid dehydrogenase/isomerase" evidence="3">
    <location>
        <begin position="11"/>
        <end position="277"/>
    </location>
</feature>
<keyword evidence="5" id="KW-1185">Reference proteome</keyword>
<reference evidence="4 5" key="1">
    <citation type="submission" date="2015-10" db="EMBL/GenBank/DDBJ databases">
        <title>Full genome of DAOMC 229536 Phialocephala scopiformis, a fungal endophyte of spruce producing the potent anti-insectan compound rugulosin.</title>
        <authorList>
            <consortium name="DOE Joint Genome Institute"/>
            <person name="Walker A.K."/>
            <person name="Frasz S.L."/>
            <person name="Seifert K.A."/>
            <person name="Miller J.D."/>
            <person name="Mondo S.J."/>
            <person name="Labutti K."/>
            <person name="Lipzen A."/>
            <person name="Dockter R."/>
            <person name="Kennedy M."/>
            <person name="Grigoriev I.V."/>
            <person name="Spatafora J.W."/>
        </authorList>
    </citation>
    <scope>NUCLEOTIDE SEQUENCE [LARGE SCALE GENOMIC DNA]</scope>
    <source>
        <strain evidence="4 5">CBS 120377</strain>
    </source>
</reference>
<dbReference type="KEGG" id="psco:LY89DRAFT_644372"/>
<evidence type="ECO:0000256" key="2">
    <source>
        <dbReference type="ARBA" id="ARBA00023002"/>
    </source>
</evidence>
<keyword evidence="2" id="KW-0560">Oxidoreductase</keyword>
<dbReference type="GO" id="GO:0016616">
    <property type="term" value="F:oxidoreductase activity, acting on the CH-OH group of donors, NAD or NADP as acceptor"/>
    <property type="evidence" value="ECO:0007669"/>
    <property type="project" value="InterPro"/>
</dbReference>
<dbReference type="InterPro" id="IPR036291">
    <property type="entry name" value="NAD(P)-bd_dom_sf"/>
</dbReference>
<dbReference type="STRING" id="149040.A0A194XEW3"/>
<evidence type="ECO:0000313" key="4">
    <source>
        <dbReference type="EMBL" id="KUJ18307.1"/>
    </source>
</evidence>
<dbReference type="Proteomes" id="UP000070700">
    <property type="component" value="Unassembled WGS sequence"/>
</dbReference>
<dbReference type="InterPro" id="IPR050177">
    <property type="entry name" value="Lipid_A_modif_metabolic_enz"/>
</dbReference>
<organism evidence="4 5">
    <name type="scientific">Mollisia scopiformis</name>
    <name type="common">Conifer needle endophyte fungus</name>
    <name type="synonym">Phialocephala scopiformis</name>
    <dbReference type="NCBI Taxonomy" id="149040"/>
    <lineage>
        <taxon>Eukaryota</taxon>
        <taxon>Fungi</taxon>
        <taxon>Dikarya</taxon>
        <taxon>Ascomycota</taxon>
        <taxon>Pezizomycotina</taxon>
        <taxon>Leotiomycetes</taxon>
        <taxon>Helotiales</taxon>
        <taxon>Mollisiaceae</taxon>
        <taxon>Mollisia</taxon>
    </lineage>
</organism>
<protein>
    <submittedName>
        <fullName evidence="4">C-3 sterol dehydrogenase/C-4 decarboxylase</fullName>
    </submittedName>
</protein>
<evidence type="ECO:0000256" key="1">
    <source>
        <dbReference type="ARBA" id="ARBA00009219"/>
    </source>
</evidence>
<dbReference type="PANTHER" id="PTHR43245">
    <property type="entry name" value="BIFUNCTIONAL POLYMYXIN RESISTANCE PROTEIN ARNA"/>
    <property type="match status" value="1"/>
</dbReference>
<accession>A0A194XEW3</accession>
<dbReference type="RefSeq" id="XP_018072662.1">
    <property type="nucleotide sequence ID" value="XM_018211836.1"/>
</dbReference>
<dbReference type="AlphaFoldDB" id="A0A194XEW3"/>
<dbReference type="Gene3D" id="3.40.50.720">
    <property type="entry name" value="NAD(P)-binding Rossmann-like Domain"/>
    <property type="match status" value="1"/>
</dbReference>
<dbReference type="InterPro" id="IPR002225">
    <property type="entry name" value="3Beta_OHSteriod_DH/Estase"/>
</dbReference>
<evidence type="ECO:0000313" key="5">
    <source>
        <dbReference type="Proteomes" id="UP000070700"/>
    </source>
</evidence>
<dbReference type="GeneID" id="28821562"/>
<dbReference type="OrthoDB" id="10058185at2759"/>